<feature type="compositionally biased region" description="Basic and acidic residues" evidence="2">
    <location>
        <begin position="313"/>
        <end position="326"/>
    </location>
</feature>
<dbReference type="EMBL" id="KN832978">
    <property type="protein sequence ID" value="KIM88062.1"/>
    <property type="molecule type" value="Genomic_DNA"/>
</dbReference>
<dbReference type="InterPro" id="IPR017441">
    <property type="entry name" value="Protein_kinase_ATP_BS"/>
</dbReference>
<dbReference type="Pfam" id="PF00069">
    <property type="entry name" value="Pkinase"/>
    <property type="match status" value="1"/>
</dbReference>
<evidence type="ECO:0000256" key="2">
    <source>
        <dbReference type="SAM" id="MobiDB-lite"/>
    </source>
</evidence>
<dbReference type="PANTHER" id="PTHR37171:SF1">
    <property type="entry name" value="SERINE_THREONINE-PROTEIN KINASE YRZF-RELATED"/>
    <property type="match status" value="1"/>
</dbReference>
<dbReference type="InterPro" id="IPR000719">
    <property type="entry name" value="Prot_kinase_dom"/>
</dbReference>
<dbReference type="SUPFAM" id="SSF56112">
    <property type="entry name" value="Protein kinase-like (PK-like)"/>
    <property type="match status" value="1"/>
</dbReference>
<feature type="region of interest" description="Disordered" evidence="2">
    <location>
        <begin position="281"/>
        <end position="326"/>
    </location>
</feature>
<dbReference type="InParanoid" id="A0A0C3CEB1"/>
<dbReference type="Gene3D" id="1.10.510.10">
    <property type="entry name" value="Transferase(Phosphotransferase) domain 1"/>
    <property type="match status" value="1"/>
</dbReference>
<dbReference type="PROSITE" id="PS00107">
    <property type="entry name" value="PROTEIN_KINASE_ATP"/>
    <property type="match status" value="1"/>
</dbReference>
<gene>
    <name evidence="4" type="ORF">PILCRDRAFT_63060</name>
</gene>
<proteinExistence type="predicted"/>
<keyword evidence="1" id="KW-0067">ATP-binding</keyword>
<dbReference type="HOGENOM" id="CLU_004236_0_0_1"/>
<keyword evidence="1" id="KW-0547">Nucleotide-binding</keyword>
<dbReference type="AlphaFoldDB" id="A0A0C3CEB1"/>
<evidence type="ECO:0000259" key="3">
    <source>
        <dbReference type="PROSITE" id="PS50011"/>
    </source>
</evidence>
<reference evidence="5" key="2">
    <citation type="submission" date="2015-01" db="EMBL/GenBank/DDBJ databases">
        <title>Evolutionary Origins and Diversification of the Mycorrhizal Mutualists.</title>
        <authorList>
            <consortium name="DOE Joint Genome Institute"/>
            <consortium name="Mycorrhizal Genomics Consortium"/>
            <person name="Kohler A."/>
            <person name="Kuo A."/>
            <person name="Nagy L.G."/>
            <person name="Floudas D."/>
            <person name="Copeland A."/>
            <person name="Barry K.W."/>
            <person name="Cichocki N."/>
            <person name="Veneault-Fourrey C."/>
            <person name="LaButti K."/>
            <person name="Lindquist E.A."/>
            <person name="Lipzen A."/>
            <person name="Lundell T."/>
            <person name="Morin E."/>
            <person name="Murat C."/>
            <person name="Riley R."/>
            <person name="Ohm R."/>
            <person name="Sun H."/>
            <person name="Tunlid A."/>
            <person name="Henrissat B."/>
            <person name="Grigoriev I.V."/>
            <person name="Hibbett D.S."/>
            <person name="Martin F."/>
        </authorList>
    </citation>
    <scope>NUCLEOTIDE SEQUENCE [LARGE SCALE GENOMIC DNA]</scope>
    <source>
        <strain evidence="5">F 1598</strain>
    </source>
</reference>
<dbReference type="Gene3D" id="3.30.200.20">
    <property type="entry name" value="Phosphorylase Kinase, domain 1"/>
    <property type="match status" value="1"/>
</dbReference>
<evidence type="ECO:0000313" key="5">
    <source>
        <dbReference type="Proteomes" id="UP000054166"/>
    </source>
</evidence>
<dbReference type="PROSITE" id="PS50011">
    <property type="entry name" value="PROTEIN_KINASE_DOM"/>
    <property type="match status" value="1"/>
</dbReference>
<dbReference type="PROSITE" id="PS00109">
    <property type="entry name" value="PROTEIN_KINASE_TYR"/>
    <property type="match status" value="1"/>
</dbReference>
<evidence type="ECO:0000256" key="1">
    <source>
        <dbReference type="PROSITE-ProRule" id="PRU10141"/>
    </source>
</evidence>
<feature type="region of interest" description="Disordered" evidence="2">
    <location>
        <begin position="402"/>
        <end position="443"/>
    </location>
</feature>
<evidence type="ECO:0000313" key="4">
    <source>
        <dbReference type="EMBL" id="KIM88062.1"/>
    </source>
</evidence>
<dbReference type="STRING" id="765440.A0A0C3CEB1"/>
<accession>A0A0C3CEB1</accession>
<reference evidence="4 5" key="1">
    <citation type="submission" date="2014-04" db="EMBL/GenBank/DDBJ databases">
        <authorList>
            <consortium name="DOE Joint Genome Institute"/>
            <person name="Kuo A."/>
            <person name="Tarkka M."/>
            <person name="Buscot F."/>
            <person name="Kohler A."/>
            <person name="Nagy L.G."/>
            <person name="Floudas D."/>
            <person name="Copeland A."/>
            <person name="Barry K.W."/>
            <person name="Cichocki N."/>
            <person name="Veneault-Fourrey C."/>
            <person name="LaButti K."/>
            <person name="Lindquist E.A."/>
            <person name="Lipzen A."/>
            <person name="Lundell T."/>
            <person name="Morin E."/>
            <person name="Murat C."/>
            <person name="Sun H."/>
            <person name="Tunlid A."/>
            <person name="Henrissat B."/>
            <person name="Grigoriev I.V."/>
            <person name="Hibbett D.S."/>
            <person name="Martin F."/>
            <person name="Nordberg H.P."/>
            <person name="Cantor M.N."/>
            <person name="Hua S.X."/>
        </authorList>
    </citation>
    <scope>NUCLEOTIDE SEQUENCE [LARGE SCALE GENOMIC DNA]</scope>
    <source>
        <strain evidence="4 5">F 1598</strain>
    </source>
</reference>
<dbReference type="Proteomes" id="UP000054166">
    <property type="component" value="Unassembled WGS sequence"/>
</dbReference>
<keyword evidence="5" id="KW-1185">Reference proteome</keyword>
<dbReference type="GO" id="GO:0005524">
    <property type="term" value="F:ATP binding"/>
    <property type="evidence" value="ECO:0007669"/>
    <property type="project" value="UniProtKB-UniRule"/>
</dbReference>
<organism evidence="4 5">
    <name type="scientific">Piloderma croceum (strain F 1598)</name>
    <dbReference type="NCBI Taxonomy" id="765440"/>
    <lineage>
        <taxon>Eukaryota</taxon>
        <taxon>Fungi</taxon>
        <taxon>Dikarya</taxon>
        <taxon>Basidiomycota</taxon>
        <taxon>Agaricomycotina</taxon>
        <taxon>Agaricomycetes</taxon>
        <taxon>Agaricomycetidae</taxon>
        <taxon>Atheliales</taxon>
        <taxon>Atheliaceae</taxon>
        <taxon>Piloderma</taxon>
    </lineage>
</organism>
<dbReference type="InterPro" id="IPR008266">
    <property type="entry name" value="Tyr_kinase_AS"/>
</dbReference>
<dbReference type="InterPro" id="IPR011009">
    <property type="entry name" value="Kinase-like_dom_sf"/>
</dbReference>
<feature type="binding site" evidence="1">
    <location>
        <position position="548"/>
    </location>
    <ligand>
        <name>ATP</name>
        <dbReference type="ChEBI" id="CHEBI:30616"/>
    </ligand>
</feature>
<sequence length="680" mass="74662">MASIHDEIKALFSWNPPPLKPITLPGRKPSTSSCQPAIYDKHISPSLVLRHVKRLPTLVHDLAANVDRALLAASEALPPVDDFFTAKDRAKILKHVEKTITDEKGVANFYDKTAATFCTPLASTLALHPTASTADWTGLLIWTHSVSSSGYAIMDGELRIFRSASDDEVAEREKIVETMESETRRIFEVIGDSHLPFATWEIKSPFAGPLEVMLAVPNLGVFSWTSCTHPNCSTDQTHINKRRKTADIKEDDAVAPLWNLEESLFPTKHLGSSASILSEELSVPAGQASSGTKGKERQEEEEPAENRKRKRKQGDGDEAHKSRHDLTARNLVQQAWAQAVRVDGTIIILHSGNHELVCVRHRKSQTLYVSDLIEPPTCKDPGYGKLQVGIYLAAIQDMMDRTKQRLPKSQPKSPDGGNGGNPSGGAHKSSRFQGGAGGKDPGVDKLVTIEKTIQATSKRDMLLLYLQYGIYDSPIPASFIRSAPPIMAKATIPAPPLSPRAIRTYTPNECLSIVLTSEIGRGATGVVHRGALKLNNGDRSTLLDVAVKLAFDSQQRDMLRTEYETYRRLRSKGVLRGLTTTLGFFDDTEGDLCALVMLYAGNSLLEEPERILSVSDCRSALSTLVSIHHAGILHGDIRRENILVSDSGVTIIDFSHSKQCDDQGAMDIEYARLCSFFGFE</sequence>
<dbReference type="GO" id="GO:0004672">
    <property type="term" value="F:protein kinase activity"/>
    <property type="evidence" value="ECO:0007669"/>
    <property type="project" value="InterPro"/>
</dbReference>
<dbReference type="InterPro" id="IPR052396">
    <property type="entry name" value="Meiotic_Drive_Suppr_Kinase"/>
</dbReference>
<name>A0A0C3CEB1_PILCF</name>
<protein>
    <recommendedName>
        <fullName evidence="3">Protein kinase domain-containing protein</fullName>
    </recommendedName>
</protein>
<dbReference type="OrthoDB" id="2521594at2759"/>
<feature type="domain" description="Protein kinase" evidence="3">
    <location>
        <begin position="513"/>
        <end position="680"/>
    </location>
</feature>
<dbReference type="PANTHER" id="PTHR37171">
    <property type="entry name" value="SERINE/THREONINE-PROTEIN KINASE YRZF-RELATED"/>
    <property type="match status" value="1"/>
</dbReference>